<dbReference type="InterPro" id="IPR036388">
    <property type="entry name" value="WH-like_DNA-bd_sf"/>
</dbReference>
<dbReference type="InterPro" id="IPR051815">
    <property type="entry name" value="Molybdate_resp_trans_reg"/>
</dbReference>
<reference evidence="2 3" key="1">
    <citation type="journal article" date="2011" name="Stand. Genomic Sci.">
        <title>Complete genome sequence of the acetate-degrading sulfate reducer Desulfobacca acetoxidans type strain (ASRB2).</title>
        <authorList>
            <person name="Goker M."/>
            <person name="Teshima H."/>
            <person name="Lapidus A."/>
            <person name="Nolan M."/>
            <person name="Lucas S."/>
            <person name="Hammon N."/>
            <person name="Deshpande S."/>
            <person name="Cheng J.F."/>
            <person name="Tapia R."/>
            <person name="Han C."/>
            <person name="Goodwin L."/>
            <person name="Pitluck S."/>
            <person name="Huntemann M."/>
            <person name="Liolios K."/>
            <person name="Ivanova N."/>
            <person name="Pagani I."/>
            <person name="Mavromatis K."/>
            <person name="Ovchinikova G."/>
            <person name="Pati A."/>
            <person name="Chen A."/>
            <person name="Palaniappan K."/>
            <person name="Land M."/>
            <person name="Hauser L."/>
            <person name="Brambilla E.M."/>
            <person name="Rohde M."/>
            <person name="Spring S."/>
            <person name="Detter J.C."/>
            <person name="Woyke T."/>
            <person name="Bristow J."/>
            <person name="Eisen J.A."/>
            <person name="Markowitz V."/>
            <person name="Hugenholtz P."/>
            <person name="Kyrpides N.C."/>
            <person name="Klenk H.P."/>
        </authorList>
    </citation>
    <scope>NUCLEOTIDE SEQUENCE [LARGE SCALE GENOMIC DNA]</scope>
    <source>
        <strain evidence="3">ATCC 700848 / DSM 11109 / ASRB2</strain>
    </source>
</reference>
<dbReference type="EMBL" id="CP002629">
    <property type="protein sequence ID" value="AEB10412.1"/>
    <property type="molecule type" value="Genomic_DNA"/>
</dbReference>
<dbReference type="GO" id="GO:0003700">
    <property type="term" value="F:DNA-binding transcription factor activity"/>
    <property type="evidence" value="ECO:0007669"/>
    <property type="project" value="InterPro"/>
</dbReference>
<evidence type="ECO:0000259" key="1">
    <source>
        <dbReference type="Pfam" id="PF00126"/>
    </source>
</evidence>
<dbReference type="SUPFAM" id="SSF46785">
    <property type="entry name" value="Winged helix' DNA-binding domain"/>
    <property type="match status" value="1"/>
</dbReference>
<accession>F2NDR5</accession>
<dbReference type="Proteomes" id="UP000000483">
    <property type="component" value="Chromosome"/>
</dbReference>
<dbReference type="PANTHER" id="PTHR30432">
    <property type="entry name" value="TRANSCRIPTIONAL REGULATOR MODE"/>
    <property type="match status" value="1"/>
</dbReference>
<dbReference type="AlphaFoldDB" id="F2NDR5"/>
<dbReference type="Gene3D" id="1.10.10.10">
    <property type="entry name" value="Winged helix-like DNA-binding domain superfamily/Winged helix DNA-binding domain"/>
    <property type="match status" value="1"/>
</dbReference>
<evidence type="ECO:0000313" key="2">
    <source>
        <dbReference type="EMBL" id="AEB10412.1"/>
    </source>
</evidence>
<sequence>MSDIQIHYKVWLEQDGEVLFGRGRVELLRGILEYGSLAETARKMGMSYRAAWGRLKSSEKRLGRHLVEKVPAEGRGQKLILTPLARLFIEEFLSLEQDMAVFCEEHKGSFLRLLRRSVQHA</sequence>
<dbReference type="HOGENOM" id="CLU_125440_2_1_7"/>
<dbReference type="Pfam" id="PF00126">
    <property type="entry name" value="HTH_1"/>
    <property type="match status" value="1"/>
</dbReference>
<dbReference type="OrthoDB" id="9800709at2"/>
<reference evidence="3" key="2">
    <citation type="submission" date="2011-03" db="EMBL/GenBank/DDBJ databases">
        <title>The complete genome of Desulfobacca acetoxidans DSM 11109.</title>
        <authorList>
            <consortium name="US DOE Joint Genome Institute (JGI-PGF)"/>
            <person name="Lucas S."/>
            <person name="Copeland A."/>
            <person name="Lapidus A."/>
            <person name="Bruce D."/>
            <person name="Goodwin L."/>
            <person name="Pitluck S."/>
            <person name="Peters L."/>
            <person name="Kyrpides N."/>
            <person name="Mavromatis K."/>
            <person name="Ivanova N."/>
            <person name="Ovchinnikova G."/>
            <person name="Teshima H."/>
            <person name="Detter J.C."/>
            <person name="Han C."/>
            <person name="Land M."/>
            <person name="Hauser L."/>
            <person name="Markowitz V."/>
            <person name="Cheng J.-F."/>
            <person name="Hugenholtz P."/>
            <person name="Woyke T."/>
            <person name="Wu D."/>
            <person name="Spring S."/>
            <person name="Schueler E."/>
            <person name="Brambilla E."/>
            <person name="Klenk H.-P."/>
            <person name="Eisen J.A."/>
        </authorList>
    </citation>
    <scope>NUCLEOTIDE SEQUENCE [LARGE SCALE GENOMIC DNA]</scope>
    <source>
        <strain evidence="3">ATCC 700848 / DSM 11109 / ASRB2</strain>
    </source>
</reference>
<evidence type="ECO:0000313" key="3">
    <source>
        <dbReference type="Proteomes" id="UP000000483"/>
    </source>
</evidence>
<gene>
    <name evidence="2" type="ordered locus">Desac_2595</name>
</gene>
<dbReference type="RefSeq" id="WP_013707521.1">
    <property type="nucleotide sequence ID" value="NC_015388.1"/>
</dbReference>
<dbReference type="KEGG" id="dao:Desac_2595"/>
<dbReference type="InterPro" id="IPR036390">
    <property type="entry name" value="WH_DNA-bd_sf"/>
</dbReference>
<dbReference type="InterPro" id="IPR000847">
    <property type="entry name" value="LysR_HTH_N"/>
</dbReference>
<organism evidence="2 3">
    <name type="scientific">Desulfobacca acetoxidans (strain ATCC 700848 / DSM 11109 / ASRB2)</name>
    <dbReference type="NCBI Taxonomy" id="880072"/>
    <lineage>
        <taxon>Bacteria</taxon>
        <taxon>Pseudomonadati</taxon>
        <taxon>Thermodesulfobacteriota</taxon>
        <taxon>Desulfobaccia</taxon>
        <taxon>Desulfobaccales</taxon>
        <taxon>Desulfobaccaceae</taxon>
        <taxon>Desulfobacca</taxon>
    </lineage>
</organism>
<dbReference type="eggNOG" id="COG2005">
    <property type="taxonomic scope" value="Bacteria"/>
</dbReference>
<keyword evidence="3" id="KW-1185">Reference proteome</keyword>
<dbReference type="STRING" id="880072.Desac_2595"/>
<dbReference type="PANTHER" id="PTHR30432:SF1">
    <property type="entry name" value="DNA-BINDING TRANSCRIPTIONAL DUAL REGULATOR MODE"/>
    <property type="match status" value="1"/>
</dbReference>
<proteinExistence type="predicted"/>
<protein>
    <submittedName>
        <fullName evidence="2">Putative transcriptional regulator, ModE family</fullName>
    </submittedName>
</protein>
<feature type="domain" description="HTH lysR-type" evidence="1">
    <location>
        <begin position="26"/>
        <end position="85"/>
    </location>
</feature>
<name>F2NDR5_DESAR</name>